<sequence>MTASTTRDARLLLLTKDHVEQLLQPEGVLAAVREAFVLHSERAGRVFPVVRERLETGGIFGIKSGDVPSQGLLGFKAAGFWPSNRALGGEPHQATILLIDPATGRPTCLIDGNAITTARTGAAGGHGLALLARPDSRRLCLFGTGVQAGVQLTYALRLLPQLQDVRYVTADGRPDLAFEQRFAGQCLLRHSTDRNADVAASDVVITATPGGGPLFDLDAVRPGTHLNCVGTDTRGKREAPQGLLDKARIYVDDEAQARQIGEMQWAPGAACTEIGDVLRGRVCVGRQPEDITLFDMTGLALQDLTVARLVRQQADSAGLGLPVAWPW</sequence>
<dbReference type="PIRSF" id="PIRSF001439">
    <property type="entry name" value="CryM"/>
    <property type="match status" value="1"/>
</dbReference>
<dbReference type="PANTHER" id="PTHR13812">
    <property type="entry name" value="KETIMINE REDUCTASE MU-CRYSTALLIN"/>
    <property type="match status" value="1"/>
</dbReference>
<gene>
    <name evidence="1" type="ORF">SAMN04489708_1266</name>
</gene>
<proteinExistence type="predicted"/>
<keyword evidence="2" id="KW-1185">Reference proteome</keyword>
<dbReference type="InterPro" id="IPR036291">
    <property type="entry name" value="NAD(P)-bd_dom_sf"/>
</dbReference>
<dbReference type="Gene3D" id="3.30.1780.10">
    <property type="entry name" value="ornithine cyclodeaminase, domain 1"/>
    <property type="match status" value="1"/>
</dbReference>
<name>A0A1H0VHF6_9BURK</name>
<dbReference type="InterPro" id="IPR023401">
    <property type="entry name" value="ODC_N"/>
</dbReference>
<dbReference type="SUPFAM" id="SSF51735">
    <property type="entry name" value="NAD(P)-binding Rossmann-fold domains"/>
    <property type="match status" value="1"/>
</dbReference>
<dbReference type="AlphaFoldDB" id="A0A1H0VHF6"/>
<accession>A0A1H0VHF6</accession>
<dbReference type="Gene3D" id="3.40.50.720">
    <property type="entry name" value="NAD(P)-binding Rossmann-like Domain"/>
    <property type="match status" value="1"/>
</dbReference>
<dbReference type="EMBL" id="FNJL01000026">
    <property type="protein sequence ID" value="SDP77615.1"/>
    <property type="molecule type" value="Genomic_DNA"/>
</dbReference>
<evidence type="ECO:0000313" key="1">
    <source>
        <dbReference type="EMBL" id="SDP77615.1"/>
    </source>
</evidence>
<protein>
    <submittedName>
        <fullName evidence="1">Ornithine cyclodeaminase</fullName>
    </submittedName>
</protein>
<organism evidence="1 2">
    <name type="scientific">Paracidovorax cattleyae</name>
    <dbReference type="NCBI Taxonomy" id="80868"/>
    <lineage>
        <taxon>Bacteria</taxon>
        <taxon>Pseudomonadati</taxon>
        <taxon>Pseudomonadota</taxon>
        <taxon>Betaproteobacteria</taxon>
        <taxon>Burkholderiales</taxon>
        <taxon>Comamonadaceae</taxon>
        <taxon>Paracidovorax</taxon>
    </lineage>
</organism>
<reference evidence="2" key="1">
    <citation type="submission" date="2016-10" db="EMBL/GenBank/DDBJ databases">
        <authorList>
            <person name="Varghese N."/>
            <person name="Submissions S."/>
        </authorList>
    </citation>
    <scope>NUCLEOTIDE SEQUENCE [LARGE SCALE GENOMIC DNA]</scope>
    <source>
        <strain evidence="2">DSM 17101</strain>
    </source>
</reference>
<dbReference type="Pfam" id="PF02423">
    <property type="entry name" value="OCD_Mu_crystall"/>
    <property type="match status" value="1"/>
</dbReference>
<dbReference type="RefSeq" id="WP_092837288.1">
    <property type="nucleotide sequence ID" value="NZ_FNJL01000026.1"/>
</dbReference>
<dbReference type="PANTHER" id="PTHR13812:SF19">
    <property type="entry name" value="KETIMINE REDUCTASE MU-CRYSTALLIN"/>
    <property type="match status" value="1"/>
</dbReference>
<evidence type="ECO:0000313" key="2">
    <source>
        <dbReference type="Proteomes" id="UP000199317"/>
    </source>
</evidence>
<dbReference type="InterPro" id="IPR003462">
    <property type="entry name" value="ODC_Mu_crystall"/>
</dbReference>
<dbReference type="OrthoDB" id="9809203at2"/>
<dbReference type="Proteomes" id="UP000199317">
    <property type="component" value="Unassembled WGS sequence"/>
</dbReference>
<dbReference type="GO" id="GO:0005737">
    <property type="term" value="C:cytoplasm"/>
    <property type="evidence" value="ECO:0007669"/>
    <property type="project" value="TreeGrafter"/>
</dbReference>